<feature type="signal peptide" evidence="1">
    <location>
        <begin position="1"/>
        <end position="19"/>
    </location>
</feature>
<dbReference type="EMBL" id="VJVZ01000001">
    <property type="protein sequence ID" value="TRW27381.1"/>
    <property type="molecule type" value="Genomic_DNA"/>
</dbReference>
<dbReference type="AlphaFoldDB" id="A0A552VA77"/>
<evidence type="ECO:0008006" key="4">
    <source>
        <dbReference type="Google" id="ProtNLM"/>
    </source>
</evidence>
<evidence type="ECO:0000313" key="2">
    <source>
        <dbReference type="EMBL" id="TRW27381.1"/>
    </source>
</evidence>
<comment type="caution">
    <text evidence="2">The sequence shown here is derived from an EMBL/GenBank/DDBJ whole genome shotgun (WGS) entry which is preliminary data.</text>
</comment>
<proteinExistence type="predicted"/>
<dbReference type="RefSeq" id="WP_143371607.1">
    <property type="nucleotide sequence ID" value="NZ_VJVZ01000001.1"/>
</dbReference>
<name>A0A552VA77_9FLAO</name>
<dbReference type="PROSITE" id="PS51257">
    <property type="entry name" value="PROKAR_LIPOPROTEIN"/>
    <property type="match status" value="1"/>
</dbReference>
<reference evidence="2 3" key="1">
    <citation type="submission" date="2019-07" db="EMBL/GenBank/DDBJ databases">
        <title>Flavobacterium sp. nov., isolated from glacier ice.</title>
        <authorList>
            <person name="Liu Q."/>
            <person name="Xin Y.-H."/>
        </authorList>
    </citation>
    <scope>NUCLEOTIDE SEQUENCE [LARGE SCALE GENOMIC DNA]</scope>
    <source>
        <strain evidence="2 3">ZT4R6</strain>
    </source>
</reference>
<keyword evidence="3" id="KW-1185">Reference proteome</keyword>
<organism evidence="2 3">
    <name type="scientific">Flavobacterium zepuense</name>
    <dbReference type="NCBI Taxonomy" id="2593302"/>
    <lineage>
        <taxon>Bacteria</taxon>
        <taxon>Pseudomonadati</taxon>
        <taxon>Bacteroidota</taxon>
        <taxon>Flavobacteriia</taxon>
        <taxon>Flavobacteriales</taxon>
        <taxon>Flavobacteriaceae</taxon>
        <taxon>Flavobacterium</taxon>
    </lineage>
</organism>
<evidence type="ECO:0000256" key="1">
    <source>
        <dbReference type="SAM" id="SignalP"/>
    </source>
</evidence>
<sequence length="161" mass="18726">MKNLAAFLLLLLLLCSCTGERKKIDNTFSYNEEIEELASDLFARYNKNTFFGYDNVQMLLLTKKQQRLLAKKLKCTDVSVIYTAKDTTGTDSIVLFRSPSQYYGNYYTIAVDMKKTPVHRPTEANSVRISGRVYYYQFRRPFYFSSLEATTVPDKPKHYCN</sequence>
<keyword evidence="1" id="KW-0732">Signal</keyword>
<feature type="chain" id="PRO_5022216843" description="Lipoprotein" evidence="1">
    <location>
        <begin position="20"/>
        <end position="161"/>
    </location>
</feature>
<gene>
    <name evidence="2" type="ORF">FMM05_01715</name>
</gene>
<dbReference type="Proteomes" id="UP000320643">
    <property type="component" value="Unassembled WGS sequence"/>
</dbReference>
<evidence type="ECO:0000313" key="3">
    <source>
        <dbReference type="Proteomes" id="UP000320643"/>
    </source>
</evidence>
<protein>
    <recommendedName>
        <fullName evidence="4">Lipoprotein</fullName>
    </recommendedName>
</protein>
<accession>A0A552VA77</accession>